<reference evidence="1 2" key="1">
    <citation type="submission" date="2017-11" db="EMBL/GenBank/DDBJ databases">
        <title>Taxonomic description and genome sequences of Spirosoma HA7 sp. nov., isolated from pollen microhabitat of Corylus avellana.</title>
        <authorList>
            <person name="Ambika Manirajan B."/>
            <person name="Suarez C."/>
            <person name="Ratering S."/>
            <person name="Geissler-Plaum R."/>
            <person name="Cardinale M."/>
            <person name="Sylvia S."/>
        </authorList>
    </citation>
    <scope>NUCLEOTIDE SEQUENCE [LARGE SCALE GENOMIC DNA]</scope>
    <source>
        <strain evidence="1 2">HA7</strain>
    </source>
</reference>
<name>A0A2K8YW37_9BACT</name>
<protein>
    <submittedName>
        <fullName evidence="1">Uncharacterized protein</fullName>
    </submittedName>
</protein>
<dbReference type="AlphaFoldDB" id="A0A2K8YW37"/>
<gene>
    <name evidence="1" type="ORF">CWM47_08260</name>
</gene>
<accession>A0A2K8YW37</accession>
<dbReference type="RefSeq" id="WP_100987533.1">
    <property type="nucleotide sequence ID" value="NZ_CP025096.1"/>
</dbReference>
<dbReference type="EMBL" id="CP025096">
    <property type="protein sequence ID" value="AUD01813.1"/>
    <property type="molecule type" value="Genomic_DNA"/>
</dbReference>
<evidence type="ECO:0000313" key="2">
    <source>
        <dbReference type="Proteomes" id="UP000232883"/>
    </source>
</evidence>
<proteinExistence type="predicted"/>
<dbReference type="Proteomes" id="UP000232883">
    <property type="component" value="Chromosome"/>
</dbReference>
<sequence length="79" mass="9177">MAKAAAKRIAIQLEELIDKVDLSALPSDEQDKFKVWMAKSTSMQVTIETALRRGHVVKAYLNSYRKQTEYWVKIEDPRH</sequence>
<evidence type="ECO:0000313" key="1">
    <source>
        <dbReference type="EMBL" id="AUD01813.1"/>
    </source>
</evidence>
<keyword evidence="2" id="KW-1185">Reference proteome</keyword>
<dbReference type="KEGG" id="spir:CWM47_08260"/>
<organism evidence="1 2">
    <name type="scientific">Spirosoma pollinicola</name>
    <dbReference type="NCBI Taxonomy" id="2057025"/>
    <lineage>
        <taxon>Bacteria</taxon>
        <taxon>Pseudomonadati</taxon>
        <taxon>Bacteroidota</taxon>
        <taxon>Cytophagia</taxon>
        <taxon>Cytophagales</taxon>
        <taxon>Cytophagaceae</taxon>
        <taxon>Spirosoma</taxon>
    </lineage>
</organism>